<dbReference type="OrthoDB" id="1096411at2"/>
<feature type="domain" description="HTH araC/xylS-type" evidence="4">
    <location>
        <begin position="188"/>
        <end position="286"/>
    </location>
</feature>
<dbReference type="InterPro" id="IPR018060">
    <property type="entry name" value="HTH_AraC"/>
</dbReference>
<gene>
    <name evidence="5" type="ORF">ALGA_2787</name>
</gene>
<sequence length="287" mass="34026">MKKEIKKYSFKDGLKLEFEILDLQEILKSKGEMMTVAHRAQFYHILWIEKGEGTHFIDFKPINIEDNSIIFIPHNCVNRFDSKGTYQGKVILFTDSFFCKNKQDMQFLHSSMLFSDLYDIAKIKVNPQVSDVRVCRNMMETEYLRSPDSEQYHILHNLLHVLLLHAERDMHKQGFEELKSSANLDYLILFKDILEENFRKEKSVKKYASELSISEKQLHKATTTLVDKTPKQIIDERILLEAKRLLVHANQSIKEVAYELGYEEPTNFIKYFRKHTNFTPSEFREQF</sequence>
<protein>
    <recommendedName>
        <fullName evidence="4">HTH araC/xylS-type domain-containing protein</fullName>
    </recommendedName>
</protein>
<reference evidence="5 6" key="1">
    <citation type="journal article" date="2018" name="Mar. Genomics">
        <title>Complete genome sequence of Marinifilaceae bacterium strain SPP2, isolated from the Antarctic marine sediment.</title>
        <authorList>
            <person name="Watanabe M."/>
            <person name="Kojima H."/>
            <person name="Fukui M."/>
        </authorList>
    </citation>
    <scope>NUCLEOTIDE SEQUENCE [LARGE SCALE GENOMIC DNA]</scope>
    <source>
        <strain evidence="5 6">SPP2</strain>
    </source>
</reference>
<dbReference type="KEGG" id="mbas:ALGA_2787"/>
<dbReference type="PANTHER" id="PTHR43280:SF32">
    <property type="entry name" value="TRANSCRIPTIONAL REGULATORY PROTEIN"/>
    <property type="match status" value="1"/>
</dbReference>
<keyword evidence="1" id="KW-0805">Transcription regulation</keyword>
<keyword evidence="3" id="KW-0804">Transcription</keyword>
<accession>A0A1Y1CL19</accession>
<dbReference type="Pfam" id="PF02311">
    <property type="entry name" value="AraC_binding"/>
    <property type="match status" value="1"/>
</dbReference>
<dbReference type="SUPFAM" id="SSF46689">
    <property type="entry name" value="Homeodomain-like"/>
    <property type="match status" value="1"/>
</dbReference>
<dbReference type="InterPro" id="IPR037923">
    <property type="entry name" value="HTH-like"/>
</dbReference>
<keyword evidence="6" id="KW-1185">Reference proteome</keyword>
<evidence type="ECO:0000313" key="5">
    <source>
        <dbReference type="EMBL" id="BAX81099.1"/>
    </source>
</evidence>
<evidence type="ECO:0000256" key="3">
    <source>
        <dbReference type="ARBA" id="ARBA00023163"/>
    </source>
</evidence>
<dbReference type="RefSeq" id="WP_096430099.1">
    <property type="nucleotide sequence ID" value="NZ_AP018042.1"/>
</dbReference>
<dbReference type="Pfam" id="PF12833">
    <property type="entry name" value="HTH_18"/>
    <property type="match status" value="1"/>
</dbReference>
<reference evidence="6" key="2">
    <citation type="journal article" date="2020" name="Antonie Van Leeuwenhoek">
        <title>Labilibaculum antarcticum sp. nov., a novel facultative anaerobic, psychrotorelant bacterium isolated from marine sediment of Antarctica.</title>
        <authorList>
            <person name="Watanabe M."/>
            <person name="Kojima H."/>
            <person name="Fukui M."/>
        </authorList>
    </citation>
    <scope>NUCLEOTIDE SEQUENCE [LARGE SCALE GENOMIC DNA]</scope>
    <source>
        <strain evidence="6">SPP2</strain>
    </source>
</reference>
<dbReference type="PRINTS" id="PR00032">
    <property type="entry name" value="HTHARAC"/>
</dbReference>
<dbReference type="Proteomes" id="UP000218267">
    <property type="component" value="Chromosome"/>
</dbReference>
<dbReference type="InterPro" id="IPR003313">
    <property type="entry name" value="AraC-bd"/>
</dbReference>
<dbReference type="EMBL" id="AP018042">
    <property type="protein sequence ID" value="BAX81099.1"/>
    <property type="molecule type" value="Genomic_DNA"/>
</dbReference>
<dbReference type="InterPro" id="IPR020449">
    <property type="entry name" value="Tscrpt_reg_AraC-type_HTH"/>
</dbReference>
<dbReference type="GO" id="GO:0003700">
    <property type="term" value="F:DNA-binding transcription factor activity"/>
    <property type="evidence" value="ECO:0007669"/>
    <property type="project" value="InterPro"/>
</dbReference>
<keyword evidence="2" id="KW-0238">DNA-binding</keyword>
<proteinExistence type="predicted"/>
<dbReference type="PANTHER" id="PTHR43280">
    <property type="entry name" value="ARAC-FAMILY TRANSCRIPTIONAL REGULATOR"/>
    <property type="match status" value="1"/>
</dbReference>
<dbReference type="SUPFAM" id="SSF51215">
    <property type="entry name" value="Regulatory protein AraC"/>
    <property type="match status" value="1"/>
</dbReference>
<dbReference type="AlphaFoldDB" id="A0A1Y1CL19"/>
<evidence type="ECO:0000256" key="1">
    <source>
        <dbReference type="ARBA" id="ARBA00023015"/>
    </source>
</evidence>
<dbReference type="GO" id="GO:0043565">
    <property type="term" value="F:sequence-specific DNA binding"/>
    <property type="evidence" value="ECO:0007669"/>
    <property type="project" value="InterPro"/>
</dbReference>
<evidence type="ECO:0000313" key="6">
    <source>
        <dbReference type="Proteomes" id="UP000218267"/>
    </source>
</evidence>
<dbReference type="PROSITE" id="PS01124">
    <property type="entry name" value="HTH_ARAC_FAMILY_2"/>
    <property type="match status" value="1"/>
</dbReference>
<dbReference type="InterPro" id="IPR009057">
    <property type="entry name" value="Homeodomain-like_sf"/>
</dbReference>
<evidence type="ECO:0000256" key="2">
    <source>
        <dbReference type="ARBA" id="ARBA00023125"/>
    </source>
</evidence>
<name>A0A1Y1CL19_9BACT</name>
<evidence type="ECO:0000259" key="4">
    <source>
        <dbReference type="PROSITE" id="PS01124"/>
    </source>
</evidence>
<dbReference type="SMART" id="SM00342">
    <property type="entry name" value="HTH_ARAC"/>
    <property type="match status" value="1"/>
</dbReference>
<organism evidence="5 6">
    <name type="scientific">Labilibaculum antarcticum</name>
    <dbReference type="NCBI Taxonomy" id="1717717"/>
    <lineage>
        <taxon>Bacteria</taxon>
        <taxon>Pseudomonadati</taxon>
        <taxon>Bacteroidota</taxon>
        <taxon>Bacteroidia</taxon>
        <taxon>Marinilabiliales</taxon>
        <taxon>Marinifilaceae</taxon>
        <taxon>Labilibaculum</taxon>
    </lineage>
</organism>
<dbReference type="Gene3D" id="1.10.10.60">
    <property type="entry name" value="Homeodomain-like"/>
    <property type="match status" value="1"/>
</dbReference>